<feature type="transmembrane region" description="Helical" evidence="5">
    <location>
        <begin position="210"/>
        <end position="229"/>
    </location>
</feature>
<comment type="subcellular location">
    <subcellularLocation>
        <location evidence="5">Cell membrane</location>
        <topology evidence="5">Multi-pass membrane protein</topology>
    </subcellularLocation>
    <subcellularLocation>
        <location evidence="1">Membrane</location>
        <topology evidence="1">Multi-pass membrane protein</topology>
    </subcellularLocation>
</comment>
<evidence type="ECO:0000256" key="2">
    <source>
        <dbReference type="ARBA" id="ARBA00022692"/>
    </source>
</evidence>
<name>D9XYH5_9ACTN</name>
<keyword evidence="2 5" id="KW-0812">Transmembrane</keyword>
<accession>D9XYH5</accession>
<dbReference type="HOGENOM" id="CLU_076046_0_0_11"/>
<evidence type="ECO:0000256" key="3">
    <source>
        <dbReference type="ARBA" id="ARBA00022989"/>
    </source>
</evidence>
<dbReference type="GO" id="GO:0005886">
    <property type="term" value="C:plasma membrane"/>
    <property type="evidence" value="ECO:0007669"/>
    <property type="project" value="UniProtKB-SubCell"/>
</dbReference>
<dbReference type="Proteomes" id="UP000002968">
    <property type="component" value="Unassembled WGS sequence"/>
</dbReference>
<feature type="transmembrane region" description="Helical" evidence="5">
    <location>
        <begin position="268"/>
        <end position="287"/>
    </location>
</feature>
<dbReference type="InterPro" id="IPR002781">
    <property type="entry name" value="TM_pro_TauE-like"/>
</dbReference>
<organism evidence="6 7">
    <name type="scientific">Streptomyces griseoflavus Tu4000</name>
    <dbReference type="NCBI Taxonomy" id="467200"/>
    <lineage>
        <taxon>Bacteria</taxon>
        <taxon>Bacillati</taxon>
        <taxon>Actinomycetota</taxon>
        <taxon>Actinomycetes</taxon>
        <taxon>Kitasatosporales</taxon>
        <taxon>Streptomycetaceae</taxon>
        <taxon>Streptomyces</taxon>
    </lineage>
</organism>
<dbReference type="EMBL" id="GG657758">
    <property type="protein sequence ID" value="EFL37205.1"/>
    <property type="molecule type" value="Genomic_DNA"/>
</dbReference>
<sequence>MDRAGVDVHENGRRPIRSLLRVLVAVPPGVVVEWSKGLLGFAAGLLISMATAPVGVSGAVFLLPVQVSVLGVPSPAVTPTNLLYNVVAGPGALLRYWRAGRLGGSLTRLLIAGTVPGVVIGAVIRVFAVPGPRVFRLLVAALLLPLGVWLWLRTVRPAPARTSRPPSPRSTTSLALAIGVAGGIYGIGGGSLLGPILVGRGAPVATVAPAALASTFVTSIVGAATYALLSLTATGDVAPDWLLGLSCGAGGLFGGYLGARLQPHLPEIALRLLLGTLATGVGALYAVQILR</sequence>
<protein>
    <recommendedName>
        <fullName evidence="5">Probable membrane transporter protein</fullName>
    </recommendedName>
</protein>
<feature type="transmembrane region" description="Helical" evidence="5">
    <location>
        <begin position="173"/>
        <end position="198"/>
    </location>
</feature>
<proteinExistence type="inferred from homology"/>
<keyword evidence="4 5" id="KW-0472">Membrane</keyword>
<feature type="transmembrane region" description="Helical" evidence="5">
    <location>
        <begin position="241"/>
        <end position="262"/>
    </location>
</feature>
<keyword evidence="7" id="KW-1185">Reference proteome</keyword>
<keyword evidence="5" id="KW-1003">Cell membrane</keyword>
<dbReference type="Pfam" id="PF01925">
    <property type="entry name" value="TauE"/>
    <property type="match status" value="1"/>
</dbReference>
<feature type="transmembrane region" description="Helical" evidence="5">
    <location>
        <begin position="109"/>
        <end position="128"/>
    </location>
</feature>
<dbReference type="PANTHER" id="PTHR43483">
    <property type="entry name" value="MEMBRANE TRANSPORTER PROTEIN HI_0806-RELATED"/>
    <property type="match status" value="1"/>
</dbReference>
<evidence type="ECO:0000256" key="4">
    <source>
        <dbReference type="ARBA" id="ARBA00023136"/>
    </source>
</evidence>
<feature type="transmembrane region" description="Helical" evidence="5">
    <location>
        <begin position="134"/>
        <end position="152"/>
    </location>
</feature>
<gene>
    <name evidence="6" type="ORF">SSRG_00009</name>
</gene>
<feature type="transmembrane region" description="Helical" evidence="5">
    <location>
        <begin position="38"/>
        <end position="62"/>
    </location>
</feature>
<keyword evidence="3 5" id="KW-1133">Transmembrane helix</keyword>
<evidence type="ECO:0000313" key="6">
    <source>
        <dbReference type="EMBL" id="EFL37205.1"/>
    </source>
</evidence>
<evidence type="ECO:0000256" key="1">
    <source>
        <dbReference type="ARBA" id="ARBA00004141"/>
    </source>
</evidence>
<evidence type="ECO:0000256" key="5">
    <source>
        <dbReference type="RuleBase" id="RU363041"/>
    </source>
</evidence>
<dbReference type="STRING" id="467200.SSRG_00009"/>
<comment type="similarity">
    <text evidence="5">Belongs to the 4-toluene sulfonate uptake permease (TSUP) (TC 2.A.102) family.</text>
</comment>
<dbReference type="AlphaFoldDB" id="D9XYH5"/>
<feature type="transmembrane region" description="Helical" evidence="5">
    <location>
        <begin position="82"/>
        <end position="97"/>
    </location>
</feature>
<reference evidence="6" key="1">
    <citation type="submission" date="2009-02" db="EMBL/GenBank/DDBJ databases">
        <title>Annotation of Streptomyces griseoflavus strain Tu4000.</title>
        <authorList>
            <consortium name="The Broad Institute Genome Sequencing Platform"/>
            <consortium name="Broad Institute Microbial Sequencing Center"/>
            <person name="Fischbach M."/>
            <person name="Godfrey P."/>
            <person name="Ward D."/>
            <person name="Young S."/>
            <person name="Zeng Q."/>
            <person name="Koehrsen M."/>
            <person name="Alvarado L."/>
            <person name="Berlin A.M."/>
            <person name="Bochicchio J."/>
            <person name="Borenstein D."/>
            <person name="Chapman S.B."/>
            <person name="Chen Z."/>
            <person name="Engels R."/>
            <person name="Freedman E."/>
            <person name="Gellesch M."/>
            <person name="Goldberg J."/>
            <person name="Griggs A."/>
            <person name="Gujja S."/>
            <person name="Heilman E.R."/>
            <person name="Heiman D.I."/>
            <person name="Hepburn T.A."/>
            <person name="Howarth C."/>
            <person name="Jen D."/>
            <person name="Larson L."/>
            <person name="Lewis B."/>
            <person name="Mehta T."/>
            <person name="Park D."/>
            <person name="Pearson M."/>
            <person name="Richards J."/>
            <person name="Roberts A."/>
            <person name="Saif S."/>
            <person name="Shea T.D."/>
            <person name="Shenoy N."/>
            <person name="Sisk P."/>
            <person name="Stolte C."/>
            <person name="Sykes S.N."/>
            <person name="Thomson T."/>
            <person name="Walk T."/>
            <person name="White J."/>
            <person name="Yandava C."/>
            <person name="Straight P."/>
            <person name="Clardy J."/>
            <person name="Hung D."/>
            <person name="Kolter R."/>
            <person name="Mekalanos J."/>
            <person name="Walker S."/>
            <person name="Walsh C.T."/>
            <person name="Wieland-Brown L.C."/>
            <person name="Haas B."/>
            <person name="Nusbaum C."/>
            <person name="Birren B."/>
        </authorList>
    </citation>
    <scope>NUCLEOTIDE SEQUENCE [LARGE SCALE GENOMIC DNA]</scope>
    <source>
        <strain evidence="6">Tu4000</strain>
    </source>
</reference>
<dbReference type="eggNOG" id="COG0730">
    <property type="taxonomic scope" value="Bacteria"/>
</dbReference>
<evidence type="ECO:0000313" key="7">
    <source>
        <dbReference type="Proteomes" id="UP000002968"/>
    </source>
</evidence>
<dbReference type="PANTHER" id="PTHR43483:SF3">
    <property type="entry name" value="MEMBRANE TRANSPORTER PROTEIN HI_0806-RELATED"/>
    <property type="match status" value="1"/>
</dbReference>